<feature type="transmembrane region" description="Helical" evidence="7">
    <location>
        <begin position="93"/>
        <end position="109"/>
    </location>
</feature>
<sequence length="621" mass="71379">MNEMYGKYVLENKYKFVLLIQILEAVLIILLMYVSMHAANRLVYNVEHPFGYYRCRLYWLIAASLEMILLSARKYFNFFDTSFLKSISKSVEVVFMVNVAMIVLLYFSNSDEVTPYYFLIIGGFQVMSLLSVKVFSNRLKEHVFQRQLSIVIGEEADRNMLLEAVRKQTLGRVLFVSGKDRRLYFYVDKADYVYLLITSDLSLKEQIISYCELHDIQMFLVPESHEITMRDAVLTQISDVPLFAIEGYRLTEAQIIVKRCLDIFLSLIGIILVAPILLVVGILIKREDKGPVFYVQARCGRDQIPFSMIKLRSMVPDAEKWTGEVLAEKDDPRITKVGKWIRKTRIDEFPQFFNVFLGHMSIVGPRPERPVFVTEYLHRYPEYVHRFAVKPGITGLAQVLSNYTTTPQNKLKFDLMYIKKYSPGFDLGILIKTVGVLFSKEQAQGVSKTEEEPRPVEVAELAASLKNTRSRKRTCKPYSRKKVVAIWISCLVVVVAGTLLRYTVLTISVMEAMSVEIPINEEMGEEILVIEEEDIPTASLNESVMLSALDISKKVDNMDSKSKIHSVFLLLSNLSRKELLLVERLHQGGYTLQEIKIIQDIMRENFNDAELEGLKALAFEN</sequence>
<keyword evidence="6 7" id="KW-0472">Membrane</keyword>
<dbReference type="GO" id="GO:0016780">
    <property type="term" value="F:phosphotransferase activity, for other substituted phosphate groups"/>
    <property type="evidence" value="ECO:0007669"/>
    <property type="project" value="TreeGrafter"/>
</dbReference>
<feature type="transmembrane region" description="Helical" evidence="7">
    <location>
        <begin position="115"/>
        <end position="136"/>
    </location>
</feature>
<keyword evidence="4 7" id="KW-0812">Transmembrane</keyword>
<dbReference type="InterPro" id="IPR003362">
    <property type="entry name" value="Bact_transf"/>
</dbReference>
<proteinExistence type="inferred from homology"/>
<dbReference type="AlphaFoldDB" id="A0A974XPF9"/>
<dbReference type="InterPro" id="IPR017475">
    <property type="entry name" value="EPS_sugar_tfrase"/>
</dbReference>
<feature type="transmembrane region" description="Helical" evidence="7">
    <location>
        <begin position="484"/>
        <end position="504"/>
    </location>
</feature>
<protein>
    <submittedName>
        <fullName evidence="9">Sugar transferase</fullName>
    </submittedName>
</protein>
<feature type="transmembrane region" description="Helical" evidence="7">
    <location>
        <begin position="263"/>
        <end position="284"/>
    </location>
</feature>
<dbReference type="Proteomes" id="UP000663499">
    <property type="component" value="Chromosome"/>
</dbReference>
<evidence type="ECO:0000256" key="4">
    <source>
        <dbReference type="ARBA" id="ARBA00022692"/>
    </source>
</evidence>
<evidence type="ECO:0000313" key="10">
    <source>
        <dbReference type="Proteomes" id="UP000663499"/>
    </source>
</evidence>
<keyword evidence="5 7" id="KW-1133">Transmembrane helix</keyword>
<keyword evidence="3 9" id="KW-0808">Transferase</keyword>
<feature type="domain" description="Bacterial sugar transferase" evidence="8">
    <location>
        <begin position="258"/>
        <end position="438"/>
    </location>
</feature>
<accession>A0A974XPF9</accession>
<evidence type="ECO:0000256" key="2">
    <source>
        <dbReference type="ARBA" id="ARBA00006464"/>
    </source>
</evidence>
<evidence type="ECO:0000256" key="7">
    <source>
        <dbReference type="SAM" id="Phobius"/>
    </source>
</evidence>
<evidence type="ECO:0000313" key="9">
    <source>
        <dbReference type="EMBL" id="QSX09601.1"/>
    </source>
</evidence>
<dbReference type="PANTHER" id="PTHR30576:SF0">
    <property type="entry name" value="UNDECAPRENYL-PHOSPHATE N-ACETYLGALACTOSAMINYL 1-PHOSPHATE TRANSFERASE-RELATED"/>
    <property type="match status" value="1"/>
</dbReference>
<evidence type="ECO:0000256" key="3">
    <source>
        <dbReference type="ARBA" id="ARBA00022679"/>
    </source>
</evidence>
<keyword evidence="10" id="KW-1185">Reference proteome</keyword>
<evidence type="ECO:0000256" key="5">
    <source>
        <dbReference type="ARBA" id="ARBA00022989"/>
    </source>
</evidence>
<dbReference type="GO" id="GO:0016020">
    <property type="term" value="C:membrane"/>
    <property type="evidence" value="ECO:0007669"/>
    <property type="project" value="UniProtKB-SubCell"/>
</dbReference>
<reference evidence="9" key="1">
    <citation type="submission" date="2021-03" db="EMBL/GenBank/DDBJ databases">
        <title>Alkalibacter marinus sp. nov., isolated from tidal flat sediment.</title>
        <authorList>
            <person name="Namirimu T."/>
            <person name="Yang J.-A."/>
            <person name="Yang S.-H."/>
            <person name="Kim Y.-J."/>
            <person name="Kwon K.K."/>
        </authorList>
    </citation>
    <scope>NUCLEOTIDE SEQUENCE</scope>
    <source>
        <strain evidence="9">ES005</strain>
    </source>
</reference>
<evidence type="ECO:0000256" key="6">
    <source>
        <dbReference type="ARBA" id="ARBA00023136"/>
    </source>
</evidence>
<organism evidence="9 10">
    <name type="scientific">Alkalibacter rhizosphaerae</name>
    <dbReference type="NCBI Taxonomy" id="2815577"/>
    <lineage>
        <taxon>Bacteria</taxon>
        <taxon>Bacillati</taxon>
        <taxon>Bacillota</taxon>
        <taxon>Clostridia</taxon>
        <taxon>Eubacteriales</taxon>
        <taxon>Eubacteriaceae</taxon>
        <taxon>Alkalibacter</taxon>
    </lineage>
</organism>
<dbReference type="EMBL" id="CP071444">
    <property type="protein sequence ID" value="QSX09601.1"/>
    <property type="molecule type" value="Genomic_DNA"/>
</dbReference>
<dbReference type="NCBIfam" id="TIGR03025">
    <property type="entry name" value="EPS_sugtrans"/>
    <property type="match status" value="1"/>
</dbReference>
<dbReference type="PANTHER" id="PTHR30576">
    <property type="entry name" value="COLANIC BIOSYNTHESIS UDP-GLUCOSE LIPID CARRIER TRANSFERASE"/>
    <property type="match status" value="1"/>
</dbReference>
<comment type="similarity">
    <text evidence="2">Belongs to the bacterial sugar transferase family.</text>
</comment>
<gene>
    <name evidence="9" type="ORF">J0B03_05960</name>
</gene>
<dbReference type="Pfam" id="PF02397">
    <property type="entry name" value="Bac_transf"/>
    <property type="match status" value="1"/>
</dbReference>
<feature type="transmembrane region" description="Helical" evidence="7">
    <location>
        <begin position="56"/>
        <end position="72"/>
    </location>
</feature>
<evidence type="ECO:0000256" key="1">
    <source>
        <dbReference type="ARBA" id="ARBA00004141"/>
    </source>
</evidence>
<feature type="transmembrane region" description="Helical" evidence="7">
    <location>
        <begin position="16"/>
        <end position="36"/>
    </location>
</feature>
<evidence type="ECO:0000259" key="8">
    <source>
        <dbReference type="Pfam" id="PF02397"/>
    </source>
</evidence>
<comment type="subcellular location">
    <subcellularLocation>
        <location evidence="1">Membrane</location>
        <topology evidence="1">Multi-pass membrane protein</topology>
    </subcellularLocation>
</comment>
<dbReference type="KEGG" id="alka:J0B03_05960"/>
<name>A0A974XPF9_9FIRM</name>